<evidence type="ECO:0000256" key="1">
    <source>
        <dbReference type="SAM" id="MobiDB-lite"/>
    </source>
</evidence>
<reference evidence="2" key="1">
    <citation type="submission" date="2017-07" db="EMBL/GenBank/DDBJ databases">
        <title>Taro Niue Genome Assembly and Annotation.</title>
        <authorList>
            <person name="Atibalentja N."/>
            <person name="Keating K."/>
            <person name="Fields C.J."/>
        </authorList>
    </citation>
    <scope>NUCLEOTIDE SEQUENCE</scope>
    <source>
        <strain evidence="2">Niue_2</strain>
        <tissue evidence="2">Leaf</tissue>
    </source>
</reference>
<dbReference type="Pfam" id="PF08284">
    <property type="entry name" value="RVP_2"/>
    <property type="match status" value="1"/>
</dbReference>
<comment type="caution">
    <text evidence="2">The sequence shown here is derived from an EMBL/GenBank/DDBJ whole genome shotgun (WGS) entry which is preliminary data.</text>
</comment>
<dbReference type="InterPro" id="IPR021109">
    <property type="entry name" value="Peptidase_aspartic_dom_sf"/>
</dbReference>
<dbReference type="EMBL" id="NMUH01000253">
    <property type="protein sequence ID" value="MQL75491.1"/>
    <property type="molecule type" value="Genomic_DNA"/>
</dbReference>
<proteinExistence type="predicted"/>
<feature type="compositionally biased region" description="Polar residues" evidence="1">
    <location>
        <begin position="246"/>
        <end position="257"/>
    </location>
</feature>
<sequence length="291" mass="32669">MLSVLMCGGPQCYAHSLQMELWRLLGLSSSVCSGRSTFRSMCRSSVLEYQARFVELSKYAPHIVADERRKVKKFIMGLKPSLRTRLVALGHHSMEEALSTACMQEAEMEREWLQRHQAEAQLQRSHLCAQCGTIHEGERLFEDGITNCSGNSTSSSETGTESNRETEAQARVFALARDEVELAKHVIEGTMKDYDAILGFDWLEEHYALMDCRRKLIIFQIPGKEEFVHPLPKNMSGKFTKEVRSTSRSRASPSGGNTLEADLERLKSMKGTALLPRQASSGFDSSLQKEG</sequence>
<feature type="region of interest" description="Disordered" evidence="1">
    <location>
        <begin position="236"/>
        <end position="291"/>
    </location>
</feature>
<dbReference type="Gene3D" id="2.40.70.10">
    <property type="entry name" value="Acid Proteases"/>
    <property type="match status" value="1"/>
</dbReference>
<feature type="compositionally biased region" description="Low complexity" evidence="1">
    <location>
        <begin position="149"/>
        <end position="161"/>
    </location>
</feature>
<name>A0A843TW44_COLES</name>
<evidence type="ECO:0000313" key="2">
    <source>
        <dbReference type="EMBL" id="MQL75491.1"/>
    </source>
</evidence>
<accession>A0A843TW44</accession>
<evidence type="ECO:0000313" key="3">
    <source>
        <dbReference type="Proteomes" id="UP000652761"/>
    </source>
</evidence>
<feature type="compositionally biased region" description="Polar residues" evidence="1">
    <location>
        <begin position="278"/>
        <end position="291"/>
    </location>
</feature>
<dbReference type="Proteomes" id="UP000652761">
    <property type="component" value="Unassembled WGS sequence"/>
</dbReference>
<feature type="region of interest" description="Disordered" evidence="1">
    <location>
        <begin position="145"/>
        <end position="166"/>
    </location>
</feature>
<gene>
    <name evidence="2" type="ORF">Taro_007865</name>
</gene>
<dbReference type="AlphaFoldDB" id="A0A843TW44"/>
<organism evidence="2 3">
    <name type="scientific">Colocasia esculenta</name>
    <name type="common">Wild taro</name>
    <name type="synonym">Arum esculentum</name>
    <dbReference type="NCBI Taxonomy" id="4460"/>
    <lineage>
        <taxon>Eukaryota</taxon>
        <taxon>Viridiplantae</taxon>
        <taxon>Streptophyta</taxon>
        <taxon>Embryophyta</taxon>
        <taxon>Tracheophyta</taxon>
        <taxon>Spermatophyta</taxon>
        <taxon>Magnoliopsida</taxon>
        <taxon>Liliopsida</taxon>
        <taxon>Araceae</taxon>
        <taxon>Aroideae</taxon>
        <taxon>Colocasieae</taxon>
        <taxon>Colocasia</taxon>
    </lineage>
</organism>
<protein>
    <submittedName>
        <fullName evidence="2">Uncharacterized protein</fullName>
    </submittedName>
</protein>
<keyword evidence="3" id="KW-1185">Reference proteome</keyword>